<feature type="region of interest" description="Disordered" evidence="1">
    <location>
        <begin position="188"/>
        <end position="229"/>
    </location>
</feature>
<feature type="compositionally biased region" description="Polar residues" evidence="1">
    <location>
        <begin position="878"/>
        <end position="896"/>
    </location>
</feature>
<feature type="compositionally biased region" description="Low complexity" evidence="1">
    <location>
        <begin position="58"/>
        <end position="75"/>
    </location>
</feature>
<evidence type="ECO:0000313" key="2">
    <source>
        <dbReference type="EMBL" id="KPA84937.1"/>
    </source>
</evidence>
<dbReference type="InterPro" id="IPR052109">
    <property type="entry name" value="SRRM_Domain-Containing"/>
</dbReference>
<accession>A0A0M9G8N3</accession>
<feature type="compositionally biased region" description="Basic residues" evidence="1">
    <location>
        <begin position="930"/>
        <end position="951"/>
    </location>
</feature>
<dbReference type="AlphaFoldDB" id="A0A0M9G8N3"/>
<proteinExistence type="predicted"/>
<feature type="region of interest" description="Disordered" evidence="1">
    <location>
        <begin position="638"/>
        <end position="674"/>
    </location>
</feature>
<feature type="compositionally biased region" description="Basic residues" evidence="1">
    <location>
        <begin position="1"/>
        <end position="11"/>
    </location>
</feature>
<evidence type="ECO:0000313" key="3">
    <source>
        <dbReference type="Proteomes" id="UP000037923"/>
    </source>
</evidence>
<dbReference type="PANTHER" id="PTHR34755">
    <property type="entry name" value="SERINE/ARGININE REPETITIVE MATRIX PROTEIN 3-RELATED"/>
    <property type="match status" value="1"/>
</dbReference>
<organism evidence="2 3">
    <name type="scientific">Leptomonas pyrrhocoris</name>
    <name type="common">Firebug parasite</name>
    <dbReference type="NCBI Taxonomy" id="157538"/>
    <lineage>
        <taxon>Eukaryota</taxon>
        <taxon>Discoba</taxon>
        <taxon>Euglenozoa</taxon>
        <taxon>Kinetoplastea</taxon>
        <taxon>Metakinetoplastina</taxon>
        <taxon>Trypanosomatida</taxon>
        <taxon>Trypanosomatidae</taxon>
        <taxon>Leishmaniinae</taxon>
        <taxon>Leptomonas</taxon>
    </lineage>
</organism>
<feature type="region of interest" description="Disordered" evidence="1">
    <location>
        <begin position="445"/>
        <end position="512"/>
    </location>
</feature>
<protein>
    <submittedName>
        <fullName evidence="2">Uncharacterized protein</fullName>
    </submittedName>
</protein>
<feature type="compositionally biased region" description="Low complexity" evidence="1">
    <location>
        <begin position="1032"/>
        <end position="1045"/>
    </location>
</feature>
<dbReference type="VEuPathDB" id="TriTrypDB:LpyrH10_02_3560"/>
<keyword evidence="3" id="KW-1185">Reference proteome</keyword>
<feature type="region of interest" description="Disordered" evidence="1">
    <location>
        <begin position="1"/>
        <end position="23"/>
    </location>
</feature>
<name>A0A0M9G8N3_LEPPY</name>
<feature type="compositionally biased region" description="Low complexity" evidence="1">
    <location>
        <begin position="647"/>
        <end position="665"/>
    </location>
</feature>
<dbReference type="EMBL" id="LGTL01000002">
    <property type="protein sequence ID" value="KPA84937.1"/>
    <property type="molecule type" value="Genomic_DNA"/>
</dbReference>
<comment type="caution">
    <text evidence="2">The sequence shown here is derived from an EMBL/GenBank/DDBJ whole genome shotgun (WGS) entry which is preliminary data.</text>
</comment>
<feature type="compositionally biased region" description="Low complexity" evidence="1">
    <location>
        <begin position="546"/>
        <end position="558"/>
    </location>
</feature>
<gene>
    <name evidence="2" type="ORF">ABB37_01382</name>
</gene>
<sequence>MRRRTRSRSRAHSQTSASAEEDDIFLGLQRLLDKLLQFQPVFTEEDVAVIPFLPDRGSSCTSSPSLSAPTSPRLSPSRHDNEESTAQQDCKQSSAPPSPPTVDSRGTKLPSQTMKAATASHVGGAAIDLDGPISSALFVTAVNLFDAKMLAKSRRVATEALKLVRQAYVLIWKDNDYLARFMNGEPNRGANGSSSHHRNHKTTSIEAPAARRSSHGTRHMPFSAAAPCPERQPNRQLALLLDECIRALLVYANVSVNLCHGMATNSRVLLLLSFVCCTARRLEEEDEVPYGEGRGCASDVIVGNRNLHTELDSLGQVWHDCGIEGRVADSLHECYLIEFLLDAALPPAVCSSRYDGLLTAAFEKKRRIISDVVASRSGFAHMMRVAPLRGLCGLANMSAFGDAKLRARLLDKMASEGVVERLASEIGSAMEAILRIDDLTASSYSASKRRRPALSRGSSPPHQRSRASTSEPPSRRDSRPTSPLPHCISAERERSADEASTPRVSTGLDRVLNTKPTPVERIGQCVDILMLLSSPNLCPSDGNEVSSSSSSSRTSASSPRGAVRATTWASHEDALHEISLYLLSICFLPSTHARYAELTSLQLYAADCVLQWAAYSGKFYTLVVHALDELLDAIEAKNSRRGSGTTSPQRSPPLKSRSPSRSPSRTPKKSGNVATVPGHRLLRQLLPGDETGLLPLLTNLLQYTIHAEANATSIQRWFQFLADRVLPGVFEAPALTTGRRSTSEWGRRHLQQQFQLQSQKGSRASSLLRASAVSAPNSLMEVDRRALDPPVLARDLTRAEVAAIAPYFRFVRQVVEETSWRAGTAALLGKVVLLAFNVIVTQGHRCNLIFGQACACYDVAAPLLLTMQGESSPRRSVRSSAGQRSTTGSSNSSYRCSTVLMHQLRSEEEEDEEARRELERNEEEVFIKSAAKKKRSPSKSARRQGSPRKGHSLSWLSPVAAVNEERDDFSPFIDSPSGSPIFYGPYSPSSETADWSGDNSEEDSSPFDNVQRGSDLRAALEEAATPPPLPQPSSESPQPVTQSWTGRLSLRSLFSSLTGRDEAPLQK</sequence>
<feature type="compositionally biased region" description="Polar residues" evidence="1">
    <location>
        <begin position="84"/>
        <end position="95"/>
    </location>
</feature>
<evidence type="ECO:0000256" key="1">
    <source>
        <dbReference type="SAM" id="MobiDB-lite"/>
    </source>
</evidence>
<dbReference type="Proteomes" id="UP000037923">
    <property type="component" value="Unassembled WGS sequence"/>
</dbReference>
<dbReference type="OMA" id="GQACACY"/>
<dbReference type="PANTHER" id="PTHR34755:SF4">
    <property type="entry name" value="F-BOX DOMAIN-CONTAINING PROTEIN"/>
    <property type="match status" value="1"/>
</dbReference>
<feature type="region of interest" description="Disordered" evidence="1">
    <location>
        <begin position="540"/>
        <end position="562"/>
    </location>
</feature>
<dbReference type="GeneID" id="26901677"/>
<reference evidence="2 3" key="1">
    <citation type="submission" date="2015-07" db="EMBL/GenBank/DDBJ databases">
        <title>High-quality genome of monoxenous trypanosomatid Leptomonas pyrrhocoris.</title>
        <authorList>
            <person name="Flegontov P."/>
            <person name="Butenko A."/>
            <person name="Firsov S."/>
            <person name="Vlcek C."/>
            <person name="Logacheva M.D."/>
            <person name="Field M."/>
            <person name="Filatov D."/>
            <person name="Flegontova O."/>
            <person name="Gerasimov E."/>
            <person name="Jackson A.P."/>
            <person name="Kelly S."/>
            <person name="Opperdoes F."/>
            <person name="O'Reilly A."/>
            <person name="Votypka J."/>
            <person name="Yurchenko V."/>
            <person name="Lukes J."/>
        </authorList>
    </citation>
    <scope>NUCLEOTIDE SEQUENCE [LARGE SCALE GENOMIC DNA]</scope>
    <source>
        <strain evidence="2">H10</strain>
    </source>
</reference>
<feature type="region of interest" description="Disordered" evidence="1">
    <location>
        <begin position="968"/>
        <end position="1045"/>
    </location>
</feature>
<feature type="region of interest" description="Disordered" evidence="1">
    <location>
        <begin position="871"/>
        <end position="955"/>
    </location>
</feature>
<feature type="region of interest" description="Disordered" evidence="1">
    <location>
        <begin position="58"/>
        <end position="111"/>
    </location>
</feature>
<feature type="compositionally biased region" description="Basic and acidic residues" evidence="1">
    <location>
        <begin position="913"/>
        <end position="926"/>
    </location>
</feature>
<dbReference type="OrthoDB" id="266310at2759"/>
<dbReference type="RefSeq" id="XP_015663376.1">
    <property type="nucleotide sequence ID" value="XM_015797856.1"/>
</dbReference>